<dbReference type="GeneID" id="20080361"/>
<name>A0A024UGL4_9STRA</name>
<dbReference type="EMBL" id="KI913956">
    <property type="protein sequence ID" value="ETW05561.1"/>
    <property type="molecule type" value="Genomic_DNA"/>
</dbReference>
<dbReference type="AlphaFoldDB" id="A0A024UGL4"/>
<dbReference type="RefSeq" id="XP_008865338.1">
    <property type="nucleotide sequence ID" value="XM_008867116.1"/>
</dbReference>
<feature type="compositionally biased region" description="Low complexity" evidence="1">
    <location>
        <begin position="25"/>
        <end position="39"/>
    </location>
</feature>
<proteinExistence type="predicted"/>
<feature type="region of interest" description="Disordered" evidence="1">
    <location>
        <begin position="1"/>
        <end position="53"/>
    </location>
</feature>
<protein>
    <submittedName>
        <fullName evidence="2">Uncharacterized protein</fullName>
    </submittedName>
</protein>
<sequence length="242" mass="27215">MLALLSNESTHSMYHAAPPLSPGQTSTASSDSSSTSHHASPNHHGLTRKLHGTGDAMPTYFVSPELKCQYKTGTCTNERTTKKNGKLLMLCELHRTKQNEIKKRSDRKQSAMRMNRRLEAKQKAMLVVDPRLDANKIKSFKRVPKFEELLSCDPSQMWDHHHSHHHMHTYDTSSSSVSLPRVNVWRTKDGIATGMSSHSVFKAFPMPYSPTGHMFDWGAPQPTGSVTPRGNDLAMLEFFLDD</sequence>
<organism evidence="2">
    <name type="scientific">Aphanomyces invadans</name>
    <dbReference type="NCBI Taxonomy" id="157072"/>
    <lineage>
        <taxon>Eukaryota</taxon>
        <taxon>Sar</taxon>
        <taxon>Stramenopiles</taxon>
        <taxon>Oomycota</taxon>
        <taxon>Saprolegniomycetes</taxon>
        <taxon>Saprolegniales</taxon>
        <taxon>Verrucalvaceae</taxon>
        <taxon>Aphanomyces</taxon>
    </lineage>
</organism>
<gene>
    <name evidence="2" type="ORF">H310_03311</name>
</gene>
<feature type="compositionally biased region" description="Polar residues" evidence="1">
    <location>
        <begin position="1"/>
        <end position="12"/>
    </location>
</feature>
<evidence type="ECO:0000256" key="1">
    <source>
        <dbReference type="SAM" id="MobiDB-lite"/>
    </source>
</evidence>
<dbReference type="OrthoDB" id="73755at2759"/>
<evidence type="ECO:0000313" key="2">
    <source>
        <dbReference type="EMBL" id="ETW05561.1"/>
    </source>
</evidence>
<accession>A0A024UGL4</accession>
<dbReference type="VEuPathDB" id="FungiDB:H310_03311"/>
<reference evidence="2" key="1">
    <citation type="submission" date="2013-12" db="EMBL/GenBank/DDBJ databases">
        <title>The Genome Sequence of Aphanomyces invadans NJM9701.</title>
        <authorList>
            <consortium name="The Broad Institute Genomics Platform"/>
            <person name="Russ C."/>
            <person name="Tyler B."/>
            <person name="van West P."/>
            <person name="Dieguez-Uribeondo J."/>
            <person name="Young S.K."/>
            <person name="Zeng Q."/>
            <person name="Gargeya S."/>
            <person name="Fitzgerald M."/>
            <person name="Abouelleil A."/>
            <person name="Alvarado L."/>
            <person name="Chapman S.B."/>
            <person name="Gainer-Dewar J."/>
            <person name="Goldberg J."/>
            <person name="Griggs A."/>
            <person name="Gujja S."/>
            <person name="Hansen M."/>
            <person name="Howarth C."/>
            <person name="Imamovic A."/>
            <person name="Ireland A."/>
            <person name="Larimer J."/>
            <person name="McCowan C."/>
            <person name="Murphy C."/>
            <person name="Pearson M."/>
            <person name="Poon T.W."/>
            <person name="Priest M."/>
            <person name="Roberts A."/>
            <person name="Saif S."/>
            <person name="Shea T."/>
            <person name="Sykes S."/>
            <person name="Wortman J."/>
            <person name="Nusbaum C."/>
            <person name="Birren B."/>
        </authorList>
    </citation>
    <scope>NUCLEOTIDE SEQUENCE [LARGE SCALE GENOMIC DNA]</scope>
    <source>
        <strain evidence="2">NJM9701</strain>
    </source>
</reference>